<feature type="compositionally biased region" description="Acidic residues" evidence="8">
    <location>
        <begin position="493"/>
        <end position="502"/>
    </location>
</feature>
<keyword evidence="6 9" id="KW-0472">Membrane</keyword>
<comment type="subcellular location">
    <subcellularLocation>
        <location evidence="1">Cell outer membrane</location>
    </subcellularLocation>
</comment>
<dbReference type="Gene3D" id="1.20.1600.10">
    <property type="entry name" value="Outer membrane efflux proteins (OEP)"/>
    <property type="match status" value="1"/>
</dbReference>
<evidence type="ECO:0000256" key="5">
    <source>
        <dbReference type="ARBA" id="ARBA00022692"/>
    </source>
</evidence>
<dbReference type="InterPro" id="IPR003423">
    <property type="entry name" value="OMP_efflux"/>
</dbReference>
<dbReference type="Pfam" id="PF02321">
    <property type="entry name" value="OEP"/>
    <property type="match status" value="2"/>
</dbReference>
<dbReference type="GO" id="GO:0015288">
    <property type="term" value="F:porin activity"/>
    <property type="evidence" value="ECO:0007669"/>
    <property type="project" value="TreeGrafter"/>
</dbReference>
<dbReference type="AlphaFoldDB" id="A0A317T360"/>
<evidence type="ECO:0000256" key="7">
    <source>
        <dbReference type="ARBA" id="ARBA00023237"/>
    </source>
</evidence>
<keyword evidence="9" id="KW-1133">Transmembrane helix</keyword>
<organism evidence="10 11">
    <name type="scientific">Prosthecochloris marina</name>
    <dbReference type="NCBI Taxonomy" id="2017681"/>
    <lineage>
        <taxon>Bacteria</taxon>
        <taxon>Pseudomonadati</taxon>
        <taxon>Chlorobiota</taxon>
        <taxon>Chlorobiia</taxon>
        <taxon>Chlorobiales</taxon>
        <taxon>Chlorobiaceae</taxon>
        <taxon>Prosthecochloris</taxon>
    </lineage>
</organism>
<keyword evidence="11" id="KW-1185">Reference proteome</keyword>
<dbReference type="OrthoDB" id="1000601at2"/>
<evidence type="ECO:0000313" key="11">
    <source>
        <dbReference type="Proteomes" id="UP000246278"/>
    </source>
</evidence>
<evidence type="ECO:0000256" key="3">
    <source>
        <dbReference type="ARBA" id="ARBA00022448"/>
    </source>
</evidence>
<keyword evidence="3" id="KW-0813">Transport</keyword>
<reference evidence="11" key="1">
    <citation type="submission" date="2017-10" db="EMBL/GenBank/DDBJ databases">
        <authorList>
            <person name="Gaisin V.A."/>
            <person name="Rysina M.S."/>
            <person name="Grouzdev D.S."/>
        </authorList>
    </citation>
    <scope>NUCLEOTIDE SEQUENCE [LARGE SCALE GENOMIC DNA]</scope>
    <source>
        <strain evidence="11">V1</strain>
    </source>
</reference>
<evidence type="ECO:0008006" key="12">
    <source>
        <dbReference type="Google" id="ProtNLM"/>
    </source>
</evidence>
<evidence type="ECO:0000256" key="6">
    <source>
        <dbReference type="ARBA" id="ARBA00023136"/>
    </source>
</evidence>
<keyword evidence="7" id="KW-0998">Cell outer membrane</keyword>
<dbReference type="PANTHER" id="PTHR30026">
    <property type="entry name" value="OUTER MEMBRANE PROTEIN TOLC"/>
    <property type="match status" value="1"/>
</dbReference>
<dbReference type="PANTHER" id="PTHR30026:SF20">
    <property type="entry name" value="OUTER MEMBRANE PROTEIN TOLC"/>
    <property type="match status" value="1"/>
</dbReference>
<accession>A0A317T360</accession>
<gene>
    <name evidence="10" type="ORF">CR164_12430</name>
</gene>
<feature type="region of interest" description="Disordered" evidence="8">
    <location>
        <begin position="482"/>
        <end position="502"/>
    </location>
</feature>
<dbReference type="EMBL" id="PDNZ01000011">
    <property type="protein sequence ID" value="PWW81064.1"/>
    <property type="molecule type" value="Genomic_DNA"/>
</dbReference>
<dbReference type="Proteomes" id="UP000246278">
    <property type="component" value="Unassembled WGS sequence"/>
</dbReference>
<name>A0A317T360_9CHLB</name>
<evidence type="ECO:0000256" key="9">
    <source>
        <dbReference type="SAM" id="Phobius"/>
    </source>
</evidence>
<protein>
    <recommendedName>
        <fullName evidence="12">Transporter</fullName>
    </recommendedName>
</protein>
<evidence type="ECO:0000256" key="8">
    <source>
        <dbReference type="SAM" id="MobiDB-lite"/>
    </source>
</evidence>
<evidence type="ECO:0000313" key="10">
    <source>
        <dbReference type="EMBL" id="PWW81064.1"/>
    </source>
</evidence>
<dbReference type="InterPro" id="IPR051906">
    <property type="entry name" value="TolC-like"/>
</dbReference>
<keyword evidence="5 9" id="KW-0812">Transmembrane</keyword>
<dbReference type="GO" id="GO:1990281">
    <property type="term" value="C:efflux pump complex"/>
    <property type="evidence" value="ECO:0007669"/>
    <property type="project" value="TreeGrafter"/>
</dbReference>
<feature type="transmembrane region" description="Helical" evidence="9">
    <location>
        <begin position="40"/>
        <end position="61"/>
    </location>
</feature>
<sequence length="502" mass="55251">MAKRLFSLFFPYVFILPRGGVSMNEAIVSLPLFCARAAHAGYRCFLFPLLLLLPMLLYGCAFTSTGRSPERDFAVLDAVVPAERAALSSDIAEPWTLDRLIGASITTNPRVLGSLAGYRAAESRADAAWAEYLPVPYVDMRYDARDGDRVGVFGIRQPLWSGGKLSSGLQAARSIAWSSKLSISETQLSTALDVVNRYQAILCHRVRIEAHTKGVSLLERYASMMERRKASGISSSMEVSLVASRLLQERSDLSMARAGLHTELDHLSLLVGQRLSGKDLSFVDDQGMVAPPALDTLRDHAMHRNPMLARASATIDVARHQRSKELANLLPTVVLKAEHQSDFSGTDVENAVYMTMEYEFGGGLAALGAIRSARSGIEKARQNEESVRRDLEAVLHEEHESCQVSLARYTLSRDKTRYSQAVLDSYTRLFVAGKVSWLDLLNSARELIQNEVATGDLLASYWGSLYRLRLYSADPELLGGLINDQASTPADSPVEDVDTDES</sequence>
<dbReference type="GO" id="GO:0015562">
    <property type="term" value="F:efflux transmembrane transporter activity"/>
    <property type="evidence" value="ECO:0007669"/>
    <property type="project" value="InterPro"/>
</dbReference>
<evidence type="ECO:0000256" key="2">
    <source>
        <dbReference type="ARBA" id="ARBA00007613"/>
    </source>
</evidence>
<dbReference type="GO" id="GO:0009279">
    <property type="term" value="C:cell outer membrane"/>
    <property type="evidence" value="ECO:0007669"/>
    <property type="project" value="UniProtKB-SubCell"/>
</dbReference>
<comment type="caution">
    <text evidence="10">The sequence shown here is derived from an EMBL/GenBank/DDBJ whole genome shotgun (WGS) entry which is preliminary data.</text>
</comment>
<proteinExistence type="inferred from homology"/>
<keyword evidence="4" id="KW-1134">Transmembrane beta strand</keyword>
<dbReference type="SUPFAM" id="SSF56954">
    <property type="entry name" value="Outer membrane efflux proteins (OEP)"/>
    <property type="match status" value="1"/>
</dbReference>
<evidence type="ECO:0000256" key="4">
    <source>
        <dbReference type="ARBA" id="ARBA00022452"/>
    </source>
</evidence>
<comment type="similarity">
    <text evidence="2">Belongs to the outer membrane factor (OMF) (TC 1.B.17) family.</text>
</comment>
<evidence type="ECO:0000256" key="1">
    <source>
        <dbReference type="ARBA" id="ARBA00004442"/>
    </source>
</evidence>